<feature type="transmembrane region" description="Helical" evidence="1">
    <location>
        <begin position="12"/>
        <end position="33"/>
    </location>
</feature>
<evidence type="ECO:0000256" key="1">
    <source>
        <dbReference type="SAM" id="Phobius"/>
    </source>
</evidence>
<name>A0ABY4KZ47_THEAE</name>
<evidence type="ECO:0000313" key="2">
    <source>
        <dbReference type="EMBL" id="UPT20686.1"/>
    </source>
</evidence>
<reference evidence="2 3" key="1">
    <citation type="submission" date="2020-04" db="EMBL/GenBank/DDBJ databases">
        <title>Thermobifida alba genome sequencing and assembly.</title>
        <authorList>
            <person name="Luzics S."/>
            <person name="Horvath B."/>
            <person name="Nagy I."/>
            <person name="Toth A."/>
            <person name="Nagy I."/>
            <person name="Kukolya J."/>
        </authorList>
    </citation>
    <scope>NUCLEOTIDE SEQUENCE [LARGE SCALE GENOMIC DNA]</scope>
    <source>
        <strain evidence="2 3">DSM 43795</strain>
    </source>
</reference>
<organism evidence="2 3">
    <name type="scientific">Thermobifida alba</name>
    <name type="common">Thermomonospora alba</name>
    <dbReference type="NCBI Taxonomy" id="53522"/>
    <lineage>
        <taxon>Bacteria</taxon>
        <taxon>Bacillati</taxon>
        <taxon>Actinomycetota</taxon>
        <taxon>Actinomycetes</taxon>
        <taxon>Streptosporangiales</taxon>
        <taxon>Nocardiopsidaceae</taxon>
        <taxon>Thermobifida</taxon>
    </lineage>
</organism>
<dbReference type="RefSeq" id="WP_248592969.1">
    <property type="nucleotide sequence ID" value="NZ_BAABEB010000012.1"/>
</dbReference>
<keyword evidence="3" id="KW-1185">Reference proteome</keyword>
<feature type="transmembrane region" description="Helical" evidence="1">
    <location>
        <begin position="118"/>
        <end position="145"/>
    </location>
</feature>
<keyword evidence="1" id="KW-1133">Transmembrane helix</keyword>
<dbReference type="EMBL" id="CP051627">
    <property type="protein sequence ID" value="UPT20686.1"/>
    <property type="molecule type" value="Genomic_DNA"/>
</dbReference>
<proteinExistence type="predicted"/>
<evidence type="ECO:0000313" key="3">
    <source>
        <dbReference type="Proteomes" id="UP000832041"/>
    </source>
</evidence>
<gene>
    <name evidence="2" type="ORF">FOF52_06675</name>
</gene>
<feature type="transmembrane region" description="Helical" evidence="1">
    <location>
        <begin position="86"/>
        <end position="106"/>
    </location>
</feature>
<keyword evidence="1" id="KW-0472">Membrane</keyword>
<keyword evidence="1" id="KW-0812">Transmembrane</keyword>
<accession>A0ABY4KZ47</accession>
<sequence>MTATVWTRRLQILVFSCSLVFAVGTVLHGFVIMNPRTVEATMRLAGMAPGEAAEAAPGFLTGFRTVGALYVAGNAVGMLALRGSAWVFWVVLVVNATQAAGPFGLIPREMFRAAADTYGPVGLLPSLVTDGGALLLTLVLLGFWVRYRHPWARVPATTPGDS</sequence>
<protein>
    <submittedName>
        <fullName evidence="2">Uncharacterized protein</fullName>
    </submittedName>
</protein>
<dbReference type="Proteomes" id="UP000832041">
    <property type="component" value="Chromosome"/>
</dbReference>